<organism evidence="2 3">
    <name type="scientific">Exocentrus adspersus</name>
    <dbReference type="NCBI Taxonomy" id="1586481"/>
    <lineage>
        <taxon>Eukaryota</taxon>
        <taxon>Metazoa</taxon>
        <taxon>Ecdysozoa</taxon>
        <taxon>Arthropoda</taxon>
        <taxon>Hexapoda</taxon>
        <taxon>Insecta</taxon>
        <taxon>Pterygota</taxon>
        <taxon>Neoptera</taxon>
        <taxon>Endopterygota</taxon>
        <taxon>Coleoptera</taxon>
        <taxon>Polyphaga</taxon>
        <taxon>Cucujiformia</taxon>
        <taxon>Chrysomeloidea</taxon>
        <taxon>Cerambycidae</taxon>
        <taxon>Lamiinae</taxon>
        <taxon>Acanthocinini</taxon>
        <taxon>Exocentrus</taxon>
    </lineage>
</organism>
<dbReference type="CDD" id="cd23992">
    <property type="entry name" value="PBP_GOBP"/>
    <property type="match status" value="1"/>
</dbReference>
<evidence type="ECO:0000313" key="3">
    <source>
        <dbReference type="Proteomes" id="UP001159042"/>
    </source>
</evidence>
<dbReference type="InterPro" id="IPR006170">
    <property type="entry name" value="PBP/GOBP"/>
</dbReference>
<dbReference type="Pfam" id="PF01395">
    <property type="entry name" value="PBP_GOBP"/>
    <property type="match status" value="1"/>
</dbReference>
<evidence type="ECO:0000256" key="1">
    <source>
        <dbReference type="SAM" id="SignalP"/>
    </source>
</evidence>
<dbReference type="GO" id="GO:0005549">
    <property type="term" value="F:odorant binding"/>
    <property type="evidence" value="ECO:0007669"/>
    <property type="project" value="InterPro"/>
</dbReference>
<feature type="chain" id="PRO_5043339414" evidence="1">
    <location>
        <begin position="17"/>
        <end position="134"/>
    </location>
</feature>
<dbReference type="AlphaFoldDB" id="A0AAV8WD36"/>
<dbReference type="EMBL" id="JANEYG010000003">
    <property type="protein sequence ID" value="KAJ8924171.1"/>
    <property type="molecule type" value="Genomic_DNA"/>
</dbReference>
<dbReference type="Proteomes" id="UP001159042">
    <property type="component" value="Unassembled WGS sequence"/>
</dbReference>
<keyword evidence="1" id="KW-0732">Signal</keyword>
<dbReference type="SUPFAM" id="SSF47565">
    <property type="entry name" value="Insect pheromone/odorant-binding proteins"/>
    <property type="match status" value="1"/>
</dbReference>
<feature type="signal peptide" evidence="1">
    <location>
        <begin position="1"/>
        <end position="16"/>
    </location>
</feature>
<accession>A0AAV8WD36</accession>
<sequence length="134" mass="14958">MKTFVVAVVLVAAVAATSLPDAEKALLKKLHETCQSKPETHADDALLKKFSDNLHDDKVMHHMTCIAKGAGMVTEGGTIDKTVMKKKVGMVMEDQHAVDEVVMKCGVDKENDKETAMHMWMCFKENHVHYMPEF</sequence>
<dbReference type="InterPro" id="IPR036728">
    <property type="entry name" value="PBP_GOBP_sf"/>
</dbReference>
<comment type="caution">
    <text evidence="2">The sequence shown here is derived from an EMBL/GenBank/DDBJ whole genome shotgun (WGS) entry which is preliminary data.</text>
</comment>
<proteinExistence type="predicted"/>
<name>A0AAV8WD36_9CUCU</name>
<dbReference type="SMART" id="SM00708">
    <property type="entry name" value="PhBP"/>
    <property type="match status" value="1"/>
</dbReference>
<keyword evidence="3" id="KW-1185">Reference proteome</keyword>
<evidence type="ECO:0000313" key="2">
    <source>
        <dbReference type="EMBL" id="KAJ8924171.1"/>
    </source>
</evidence>
<reference evidence="2 3" key="1">
    <citation type="journal article" date="2023" name="Insect Mol. Biol.">
        <title>Genome sequencing provides insights into the evolution of gene families encoding plant cell wall-degrading enzymes in longhorned beetles.</title>
        <authorList>
            <person name="Shin N.R."/>
            <person name="Okamura Y."/>
            <person name="Kirsch R."/>
            <person name="Pauchet Y."/>
        </authorList>
    </citation>
    <scope>NUCLEOTIDE SEQUENCE [LARGE SCALE GENOMIC DNA]</scope>
    <source>
        <strain evidence="2">EAD_L_NR</strain>
    </source>
</reference>
<protein>
    <submittedName>
        <fullName evidence="2">Uncharacterized protein</fullName>
    </submittedName>
</protein>
<gene>
    <name evidence="2" type="ORF">NQ315_006955</name>
</gene>
<dbReference type="Gene3D" id="1.10.238.20">
    <property type="entry name" value="Pheromone/general odorant binding protein domain"/>
    <property type="match status" value="1"/>
</dbReference>